<sequence>MKKEVKIIFHIDLNAFFATVSMINEPYLKNKVFVVGGSAMSSKGVISTASYKARKLGIRSAMPISDAMRIYPKLLVVPVNFPEYIKYSNIFFEVLTTYSDKVLKGSIDEAYLDMTEASKTKHPLELAKEIQTKLNKEYNLPCSIGIAPTLFLAKTASDMKKPLGITVVRRKDIVKKIFPLPIKELFGMGKKTYPVIEKKGILTIGDFTKKENKEKILEVITKESYDSFINHILGYSTDIIDPDKYNIPKSISNETTFNYYLDNQDVLLQELKNLFDTVYRRLTKYKLLAKTVTIKIRNSNFETITRSKSLTDYTNEYESFETIMEELFFDNYHGDAIRLIGVGLGTIITKYDYREDYNLFTYQKLLEE</sequence>
<dbReference type="Gene3D" id="3.30.70.270">
    <property type="match status" value="1"/>
</dbReference>
<keyword evidence="5 12" id="KW-0235">DNA replication</keyword>
<dbReference type="GO" id="GO:0006261">
    <property type="term" value="P:DNA-templated DNA replication"/>
    <property type="evidence" value="ECO:0007669"/>
    <property type="project" value="UniProtKB-UniRule"/>
</dbReference>
<proteinExistence type="inferred from homology"/>
<evidence type="ECO:0000256" key="7">
    <source>
        <dbReference type="ARBA" id="ARBA00022763"/>
    </source>
</evidence>
<protein>
    <recommendedName>
        <fullName evidence="12">DNA polymerase IV</fullName>
        <shortName evidence="12">Pol IV</shortName>
        <ecNumber evidence="12">2.7.7.7</ecNumber>
    </recommendedName>
</protein>
<keyword evidence="9 12" id="KW-0239">DNA-directed DNA polymerase</keyword>
<dbReference type="NCBIfam" id="NF002677">
    <property type="entry name" value="PRK02406.1"/>
    <property type="match status" value="1"/>
</dbReference>
<accession>A0A449BDS9</accession>
<dbReference type="InterPro" id="IPR050116">
    <property type="entry name" value="DNA_polymerase-Y"/>
</dbReference>
<dbReference type="InterPro" id="IPR043502">
    <property type="entry name" value="DNA/RNA_pol_sf"/>
</dbReference>
<evidence type="ECO:0000256" key="9">
    <source>
        <dbReference type="ARBA" id="ARBA00022932"/>
    </source>
</evidence>
<dbReference type="GO" id="GO:0009432">
    <property type="term" value="P:SOS response"/>
    <property type="evidence" value="ECO:0007669"/>
    <property type="project" value="TreeGrafter"/>
</dbReference>
<organism evidence="14 15">
    <name type="scientific">Haploplasma axanthum</name>
    <name type="common">Acholeplasma axanthum</name>
    <dbReference type="NCBI Taxonomy" id="29552"/>
    <lineage>
        <taxon>Bacteria</taxon>
        <taxon>Bacillati</taxon>
        <taxon>Mycoplasmatota</taxon>
        <taxon>Mollicutes</taxon>
        <taxon>Acholeplasmatales</taxon>
        <taxon>Acholeplasmataceae</taxon>
        <taxon>Haploplasma</taxon>
    </lineage>
</organism>
<comment type="cofactor">
    <cofactor evidence="12">
        <name>Mg(2+)</name>
        <dbReference type="ChEBI" id="CHEBI:18420"/>
    </cofactor>
    <text evidence="12">Binds 2 magnesium ions per subunit.</text>
</comment>
<dbReference type="STRING" id="1278311.GCA_000428705_01533"/>
<keyword evidence="12" id="KW-0238">DNA-binding</keyword>
<name>A0A449BDS9_HAPAX</name>
<feature type="binding site" evidence="12">
    <location>
        <position position="12"/>
    </location>
    <ligand>
        <name>Mg(2+)</name>
        <dbReference type="ChEBI" id="CHEBI:18420"/>
    </ligand>
</feature>
<dbReference type="GO" id="GO:0000287">
    <property type="term" value="F:magnesium ion binding"/>
    <property type="evidence" value="ECO:0007669"/>
    <property type="project" value="UniProtKB-UniRule"/>
</dbReference>
<dbReference type="GO" id="GO:0003684">
    <property type="term" value="F:damaged DNA binding"/>
    <property type="evidence" value="ECO:0007669"/>
    <property type="project" value="InterPro"/>
</dbReference>
<evidence type="ECO:0000313" key="15">
    <source>
        <dbReference type="Proteomes" id="UP000289841"/>
    </source>
</evidence>
<dbReference type="InterPro" id="IPR017961">
    <property type="entry name" value="DNA_pol_Y-fam_little_finger"/>
</dbReference>
<keyword evidence="3 12" id="KW-0808">Transferase</keyword>
<dbReference type="CDD" id="cd03586">
    <property type="entry name" value="PolY_Pol_IV_kappa"/>
    <property type="match status" value="1"/>
</dbReference>
<evidence type="ECO:0000256" key="12">
    <source>
        <dbReference type="HAMAP-Rule" id="MF_01113"/>
    </source>
</evidence>
<dbReference type="SUPFAM" id="SSF100879">
    <property type="entry name" value="Lesion bypass DNA polymerase (Y-family), little finger domain"/>
    <property type="match status" value="1"/>
</dbReference>
<dbReference type="SUPFAM" id="SSF56672">
    <property type="entry name" value="DNA/RNA polymerases"/>
    <property type="match status" value="1"/>
</dbReference>
<gene>
    <name evidence="14" type="primary">dinP_2</name>
    <name evidence="12" type="synonym">dinB</name>
    <name evidence="14" type="ORF">NCTC10138_00991</name>
</gene>
<evidence type="ECO:0000256" key="8">
    <source>
        <dbReference type="ARBA" id="ARBA00022842"/>
    </source>
</evidence>
<comment type="catalytic activity">
    <reaction evidence="11 12">
        <text>DNA(n) + a 2'-deoxyribonucleoside 5'-triphosphate = DNA(n+1) + diphosphate</text>
        <dbReference type="Rhea" id="RHEA:22508"/>
        <dbReference type="Rhea" id="RHEA-COMP:17339"/>
        <dbReference type="Rhea" id="RHEA-COMP:17340"/>
        <dbReference type="ChEBI" id="CHEBI:33019"/>
        <dbReference type="ChEBI" id="CHEBI:61560"/>
        <dbReference type="ChEBI" id="CHEBI:173112"/>
        <dbReference type="EC" id="2.7.7.7"/>
    </reaction>
</comment>
<keyword evidence="4 12" id="KW-0548">Nucleotidyltransferase</keyword>
<dbReference type="Gene3D" id="3.40.1170.60">
    <property type="match status" value="1"/>
</dbReference>
<comment type="similarity">
    <text evidence="1 12">Belongs to the DNA polymerase type-Y family.</text>
</comment>
<evidence type="ECO:0000313" key="14">
    <source>
        <dbReference type="EMBL" id="VEU80614.1"/>
    </source>
</evidence>
<evidence type="ECO:0000256" key="6">
    <source>
        <dbReference type="ARBA" id="ARBA00022723"/>
    </source>
</evidence>
<dbReference type="HAMAP" id="MF_01113">
    <property type="entry name" value="DNApol_IV"/>
    <property type="match status" value="1"/>
</dbReference>
<dbReference type="EC" id="2.7.7.7" evidence="12"/>
<feature type="binding site" evidence="12">
    <location>
        <position position="108"/>
    </location>
    <ligand>
        <name>Mg(2+)</name>
        <dbReference type="ChEBI" id="CHEBI:18420"/>
    </ligand>
</feature>
<keyword evidence="7 12" id="KW-0227">DNA damage</keyword>
<evidence type="ECO:0000256" key="5">
    <source>
        <dbReference type="ARBA" id="ARBA00022705"/>
    </source>
</evidence>
<dbReference type="KEGG" id="aaxa:NCTC10138_00991"/>
<evidence type="ECO:0000256" key="4">
    <source>
        <dbReference type="ARBA" id="ARBA00022695"/>
    </source>
</evidence>
<dbReference type="RefSeq" id="WP_052590013.1">
    <property type="nucleotide sequence ID" value="NZ_LR215048.1"/>
</dbReference>
<dbReference type="Proteomes" id="UP000289841">
    <property type="component" value="Chromosome"/>
</dbReference>
<keyword evidence="6 12" id="KW-0479">Metal-binding</keyword>
<dbReference type="OrthoDB" id="9808813at2"/>
<evidence type="ECO:0000256" key="10">
    <source>
        <dbReference type="ARBA" id="ARBA00023204"/>
    </source>
</evidence>
<dbReference type="GO" id="GO:0005829">
    <property type="term" value="C:cytosol"/>
    <property type="evidence" value="ECO:0007669"/>
    <property type="project" value="TreeGrafter"/>
</dbReference>
<keyword evidence="12" id="KW-0963">Cytoplasm</keyword>
<dbReference type="PANTHER" id="PTHR11076">
    <property type="entry name" value="DNA REPAIR POLYMERASE UMUC / TRANSFERASE FAMILY MEMBER"/>
    <property type="match status" value="1"/>
</dbReference>
<dbReference type="Pfam" id="PF11799">
    <property type="entry name" value="IMS_C"/>
    <property type="match status" value="1"/>
</dbReference>
<keyword evidence="15" id="KW-1185">Reference proteome</keyword>
<comment type="subcellular location">
    <subcellularLocation>
        <location evidence="12">Cytoplasm</location>
    </subcellularLocation>
</comment>
<dbReference type="EMBL" id="LR215048">
    <property type="protein sequence ID" value="VEU80614.1"/>
    <property type="molecule type" value="Genomic_DNA"/>
</dbReference>
<dbReference type="PANTHER" id="PTHR11076:SF33">
    <property type="entry name" value="DNA POLYMERASE KAPPA"/>
    <property type="match status" value="1"/>
</dbReference>
<evidence type="ECO:0000256" key="11">
    <source>
        <dbReference type="ARBA" id="ARBA00049244"/>
    </source>
</evidence>
<evidence type="ECO:0000256" key="1">
    <source>
        <dbReference type="ARBA" id="ARBA00010945"/>
    </source>
</evidence>
<feature type="site" description="Substrate discrimination" evidence="12">
    <location>
        <position position="17"/>
    </location>
</feature>
<evidence type="ECO:0000259" key="13">
    <source>
        <dbReference type="PROSITE" id="PS50173"/>
    </source>
</evidence>
<evidence type="ECO:0000256" key="3">
    <source>
        <dbReference type="ARBA" id="ARBA00022679"/>
    </source>
</evidence>
<dbReference type="GO" id="GO:0003887">
    <property type="term" value="F:DNA-directed DNA polymerase activity"/>
    <property type="evidence" value="ECO:0007669"/>
    <property type="project" value="UniProtKB-UniRule"/>
</dbReference>
<feature type="active site" evidence="12">
    <location>
        <position position="109"/>
    </location>
</feature>
<reference evidence="14 15" key="1">
    <citation type="submission" date="2019-01" db="EMBL/GenBank/DDBJ databases">
        <authorList>
            <consortium name="Pathogen Informatics"/>
        </authorList>
    </citation>
    <scope>NUCLEOTIDE SEQUENCE [LARGE SCALE GENOMIC DNA]</scope>
    <source>
        <strain evidence="14 15">NCTC10138</strain>
    </source>
</reference>
<dbReference type="InterPro" id="IPR001126">
    <property type="entry name" value="UmuC"/>
</dbReference>
<dbReference type="FunFam" id="3.30.1490.100:FF:000004">
    <property type="entry name" value="DNA polymerase IV"/>
    <property type="match status" value="1"/>
</dbReference>
<comment type="function">
    <text evidence="12">Poorly processive, error-prone DNA polymerase involved in untargeted mutagenesis. Copies undamaged DNA at stalled replication forks, which arise in vivo from mismatched or misaligned primer ends. These misaligned primers can be extended by PolIV. Exhibits no 3'-5' exonuclease (proofreading) activity. May be involved in translesional synthesis, in conjunction with the beta clamp from PolIII.</text>
</comment>
<dbReference type="Pfam" id="PF00817">
    <property type="entry name" value="IMS"/>
    <property type="match status" value="1"/>
</dbReference>
<dbReference type="InterPro" id="IPR036775">
    <property type="entry name" value="DNA_pol_Y-fam_lit_finger_sf"/>
</dbReference>
<comment type="subunit">
    <text evidence="12">Monomer.</text>
</comment>
<feature type="domain" description="UmuC" evidence="13">
    <location>
        <begin position="8"/>
        <end position="189"/>
    </location>
</feature>
<dbReference type="AlphaFoldDB" id="A0A449BDS9"/>
<dbReference type="PROSITE" id="PS50173">
    <property type="entry name" value="UMUC"/>
    <property type="match status" value="1"/>
</dbReference>
<dbReference type="InterPro" id="IPR022880">
    <property type="entry name" value="DNApol_IV"/>
</dbReference>
<keyword evidence="10 12" id="KW-0234">DNA repair</keyword>
<keyword evidence="2 12" id="KW-0515">Mutator protein</keyword>
<keyword evidence="8 12" id="KW-0460">Magnesium</keyword>
<evidence type="ECO:0000256" key="2">
    <source>
        <dbReference type="ARBA" id="ARBA00022457"/>
    </source>
</evidence>
<dbReference type="GO" id="GO:0042276">
    <property type="term" value="P:error-prone translesion synthesis"/>
    <property type="evidence" value="ECO:0007669"/>
    <property type="project" value="TreeGrafter"/>
</dbReference>
<dbReference type="InterPro" id="IPR043128">
    <property type="entry name" value="Rev_trsase/Diguanyl_cyclase"/>
</dbReference>
<dbReference type="GO" id="GO:0006281">
    <property type="term" value="P:DNA repair"/>
    <property type="evidence" value="ECO:0007669"/>
    <property type="project" value="UniProtKB-UniRule"/>
</dbReference>
<dbReference type="Gene3D" id="3.30.1490.100">
    <property type="entry name" value="DNA polymerase, Y-family, little finger domain"/>
    <property type="match status" value="1"/>
</dbReference>